<gene>
    <name evidence="2" type="ORF">LVJ82_05990</name>
</gene>
<evidence type="ECO:0000313" key="3">
    <source>
        <dbReference type="Proteomes" id="UP000832011"/>
    </source>
</evidence>
<reference evidence="2 3" key="1">
    <citation type="journal article" date="2022" name="Res Sq">
        <title>Evolution of multicellular longitudinally dividing oral cavity symbionts (Neisseriaceae).</title>
        <authorList>
            <person name="Nyongesa S."/>
            <person name="Weber P."/>
            <person name="Bernet E."/>
            <person name="Pullido F."/>
            <person name="Nieckarz M."/>
            <person name="Delaby M."/>
            <person name="Nieves C."/>
            <person name="Viehboeck T."/>
            <person name="Krause N."/>
            <person name="Rivera-Millot A."/>
            <person name="Nakamura A."/>
            <person name="Vischer N."/>
            <person name="VanNieuwenhze M."/>
            <person name="Brun Y."/>
            <person name="Cava F."/>
            <person name="Bulgheresi S."/>
            <person name="Veyrier F."/>
        </authorList>
    </citation>
    <scope>NUCLEOTIDE SEQUENCE [LARGE SCALE GENOMIC DNA]</scope>
    <source>
        <strain evidence="2 3">SN4</strain>
    </source>
</reference>
<proteinExistence type="predicted"/>
<evidence type="ECO:0000313" key="2">
    <source>
        <dbReference type="EMBL" id="UOO90523.1"/>
    </source>
</evidence>
<name>A0ABY4E5D6_9NEIS</name>
<dbReference type="EMBL" id="CP091511">
    <property type="protein sequence ID" value="UOO90523.1"/>
    <property type="molecule type" value="Genomic_DNA"/>
</dbReference>
<accession>A0ABY4E5D6</accession>
<evidence type="ECO:0000256" key="1">
    <source>
        <dbReference type="SAM" id="Phobius"/>
    </source>
</evidence>
<sequence length="154" mass="18131">MNNMHTDKHVATPIFPTWIMLVMDLWLVTGVISLLLALWFLPFDTPWRATGWLMLEYGLMLCASALMLRWQFTRQQAPRSQTIRSIVLLLFLYVPTLLSGLCVTMLWTPPKWRLAFHSLQHFFWQYHGWLLMTVLIGYVVCACCLSVYQRRHPS</sequence>
<dbReference type="Proteomes" id="UP000832011">
    <property type="component" value="Chromosome"/>
</dbReference>
<feature type="transmembrane region" description="Helical" evidence="1">
    <location>
        <begin position="128"/>
        <end position="148"/>
    </location>
</feature>
<keyword evidence="1" id="KW-0812">Transmembrane</keyword>
<feature type="transmembrane region" description="Helical" evidence="1">
    <location>
        <begin position="88"/>
        <end position="108"/>
    </location>
</feature>
<feature type="transmembrane region" description="Helical" evidence="1">
    <location>
        <begin position="49"/>
        <end position="68"/>
    </location>
</feature>
<protein>
    <submittedName>
        <fullName evidence="2">Uncharacterized protein</fullName>
    </submittedName>
</protein>
<keyword evidence="3" id="KW-1185">Reference proteome</keyword>
<feature type="transmembrane region" description="Helical" evidence="1">
    <location>
        <begin position="21"/>
        <end position="43"/>
    </location>
</feature>
<organism evidence="2 3">
    <name type="scientific">Vitreoscilla massiliensis</name>
    <dbReference type="NCBI Taxonomy" id="1689272"/>
    <lineage>
        <taxon>Bacteria</taxon>
        <taxon>Pseudomonadati</taxon>
        <taxon>Pseudomonadota</taxon>
        <taxon>Betaproteobacteria</taxon>
        <taxon>Neisseriales</taxon>
        <taxon>Neisseriaceae</taxon>
        <taxon>Vitreoscilla</taxon>
    </lineage>
</organism>
<keyword evidence="1" id="KW-1133">Transmembrane helix</keyword>
<keyword evidence="1" id="KW-0472">Membrane</keyword>
<dbReference type="RefSeq" id="WP_147645287.1">
    <property type="nucleotide sequence ID" value="NZ_CABKVG010000005.1"/>
</dbReference>